<dbReference type="RefSeq" id="WP_205498952.1">
    <property type="nucleotide sequence ID" value="NZ_CP148066.1"/>
</dbReference>
<evidence type="ECO:0000313" key="3">
    <source>
        <dbReference type="EMBL" id="WXL28611.1"/>
    </source>
</evidence>
<organism evidence="3 4">
    <name type="scientific">[Mycoplasma] gypis</name>
    <dbReference type="NCBI Taxonomy" id="92404"/>
    <lineage>
        <taxon>Bacteria</taxon>
        <taxon>Bacillati</taxon>
        <taxon>Mycoplasmatota</taxon>
        <taxon>Mycoplasmoidales</taxon>
        <taxon>Metamycoplasmataceae</taxon>
        <taxon>Metamycoplasma</taxon>
    </lineage>
</organism>
<dbReference type="EMBL" id="CP148066">
    <property type="protein sequence ID" value="WXL28611.1"/>
    <property type="molecule type" value="Genomic_DNA"/>
</dbReference>
<name>A0ABZ2RV21_9BACT</name>
<protein>
    <recommendedName>
        <fullName evidence="5">Variable surface lipoprotein</fullName>
    </recommendedName>
</protein>
<feature type="signal peptide" evidence="2">
    <location>
        <begin position="1"/>
        <end position="31"/>
    </location>
</feature>
<evidence type="ECO:0000256" key="1">
    <source>
        <dbReference type="SAM" id="MobiDB-lite"/>
    </source>
</evidence>
<keyword evidence="4" id="KW-1185">Reference proteome</keyword>
<reference evidence="3" key="1">
    <citation type="submission" date="2024-03" db="EMBL/GenBank/DDBJ databases">
        <title>Complete genome sequence of Mycoplasma gypis type strain B1/T1.</title>
        <authorList>
            <person name="Spergser J."/>
        </authorList>
    </citation>
    <scope>NUCLEOTIDE SEQUENCE [LARGE SCALE GENOMIC DNA]</scope>
    <source>
        <strain evidence="3">B1/T1</strain>
    </source>
</reference>
<feature type="region of interest" description="Disordered" evidence="1">
    <location>
        <begin position="59"/>
        <end position="83"/>
    </location>
</feature>
<proteinExistence type="predicted"/>
<evidence type="ECO:0000313" key="4">
    <source>
        <dbReference type="Proteomes" id="UP001460679"/>
    </source>
</evidence>
<feature type="compositionally biased region" description="Low complexity" evidence="1">
    <location>
        <begin position="66"/>
        <end position="83"/>
    </location>
</feature>
<feature type="chain" id="PRO_5046291601" description="Variable surface lipoprotein" evidence="2">
    <location>
        <begin position="32"/>
        <end position="83"/>
    </location>
</feature>
<accession>A0ABZ2RV21</accession>
<evidence type="ECO:0000256" key="2">
    <source>
        <dbReference type="SAM" id="SignalP"/>
    </source>
</evidence>
<sequence length="83" mass="9224">MKKESNKTNKKQNKKIFLTLLLSSLAVVTVATPTISASCGTPFKKLRGKINGKIQDIKNKVHKNNETNPQPAQPQPETQPKQK</sequence>
<dbReference type="Proteomes" id="UP001460679">
    <property type="component" value="Chromosome"/>
</dbReference>
<keyword evidence="2" id="KW-0732">Signal</keyword>
<evidence type="ECO:0008006" key="5">
    <source>
        <dbReference type="Google" id="ProtNLM"/>
    </source>
</evidence>
<gene>
    <name evidence="3" type="ORF">WG616_01085</name>
</gene>